<protein>
    <submittedName>
        <fullName evidence="4">Oxidoreductase</fullName>
    </submittedName>
</protein>
<organism evidence="4 5">
    <name type="scientific">Rhizobium chutanense</name>
    <dbReference type="NCBI Taxonomy" id="2035448"/>
    <lineage>
        <taxon>Bacteria</taxon>
        <taxon>Pseudomonadati</taxon>
        <taxon>Pseudomonadota</taxon>
        <taxon>Alphaproteobacteria</taxon>
        <taxon>Hyphomicrobiales</taxon>
        <taxon>Rhizobiaceae</taxon>
        <taxon>Rhizobium/Agrobacterium group</taxon>
        <taxon>Rhizobium</taxon>
    </lineage>
</organism>
<name>A0A3S0S3R9_9HYPH</name>
<dbReference type="EMBL" id="RJTJ01000032">
    <property type="protein sequence ID" value="RUL99064.1"/>
    <property type="molecule type" value="Genomic_DNA"/>
</dbReference>
<comment type="caution">
    <text evidence="4">The sequence shown here is derived from an EMBL/GenBank/DDBJ whole genome shotgun (WGS) entry which is preliminary data.</text>
</comment>
<reference evidence="4 5" key="1">
    <citation type="submission" date="2018-11" db="EMBL/GenBank/DDBJ databases">
        <title>Rhizobium chutanense sp. nov., isolated from root nodules of Phaseolus vulgaris in China.</title>
        <authorList>
            <person name="Huo Y."/>
        </authorList>
    </citation>
    <scope>NUCLEOTIDE SEQUENCE [LARGE SCALE GENOMIC DNA]</scope>
    <source>
        <strain evidence="4 5">C16</strain>
    </source>
</reference>
<dbReference type="AlphaFoldDB" id="A0A3S0S3R9"/>
<dbReference type="InterPro" id="IPR002347">
    <property type="entry name" value="SDR_fam"/>
</dbReference>
<dbReference type="PRINTS" id="PR00081">
    <property type="entry name" value="GDHRDH"/>
</dbReference>
<dbReference type="SUPFAM" id="SSF51735">
    <property type="entry name" value="NAD(P)-binding Rossmann-fold domains"/>
    <property type="match status" value="1"/>
</dbReference>
<dbReference type="OrthoDB" id="9793825at2"/>
<comment type="similarity">
    <text evidence="1 3">Belongs to the short-chain dehydrogenases/reductases (SDR) family.</text>
</comment>
<sequence>MSKNKVVVITGASSGIGEASARLLAQNGFQVFGGVRNPQRVNAIPGVRYGTADVTDDASVSDFVRWVLSEAGKIDILINNAGVSLVGPVEHTSVSEAQLVFDTNLFGPLRMIRAVLPSMRAARSGLIINVSSVLGFLPAPFMGIYASSKHALEGLSESLDHEIREFNVRVVLLEPTFTNTKLDVNAAQTEMPLGVYATQADATLKAVQAQIRTAPSPLAVAEKILAVINGPYRMRQPAGGQATLLSRLRRFMPANAVDSSLRKTFGFAKRSTS</sequence>
<dbReference type="Proteomes" id="UP000278081">
    <property type="component" value="Unassembled WGS sequence"/>
</dbReference>
<dbReference type="NCBIfam" id="NF004823">
    <property type="entry name" value="PRK06179.1"/>
    <property type="match status" value="1"/>
</dbReference>
<evidence type="ECO:0000256" key="1">
    <source>
        <dbReference type="ARBA" id="ARBA00006484"/>
    </source>
</evidence>
<dbReference type="CDD" id="cd05374">
    <property type="entry name" value="17beta-HSD-like_SDR_c"/>
    <property type="match status" value="1"/>
</dbReference>
<evidence type="ECO:0000256" key="2">
    <source>
        <dbReference type="ARBA" id="ARBA00023002"/>
    </source>
</evidence>
<dbReference type="InterPro" id="IPR051911">
    <property type="entry name" value="SDR_oxidoreductase"/>
</dbReference>
<dbReference type="GO" id="GO:0016491">
    <property type="term" value="F:oxidoreductase activity"/>
    <property type="evidence" value="ECO:0007669"/>
    <property type="project" value="UniProtKB-KW"/>
</dbReference>
<evidence type="ECO:0000313" key="4">
    <source>
        <dbReference type="EMBL" id="RUL99064.1"/>
    </source>
</evidence>
<evidence type="ECO:0000313" key="5">
    <source>
        <dbReference type="Proteomes" id="UP000278081"/>
    </source>
</evidence>
<dbReference type="PANTHER" id="PTHR43976">
    <property type="entry name" value="SHORT CHAIN DEHYDROGENASE"/>
    <property type="match status" value="1"/>
</dbReference>
<gene>
    <name evidence="4" type="ORF">EFR84_27685</name>
</gene>
<proteinExistence type="inferred from homology"/>
<dbReference type="PANTHER" id="PTHR43976:SF16">
    <property type="entry name" value="SHORT-CHAIN DEHYDROGENASE_REDUCTASE FAMILY PROTEIN"/>
    <property type="match status" value="1"/>
</dbReference>
<dbReference type="Pfam" id="PF00106">
    <property type="entry name" value="adh_short"/>
    <property type="match status" value="1"/>
</dbReference>
<evidence type="ECO:0000256" key="3">
    <source>
        <dbReference type="RuleBase" id="RU000363"/>
    </source>
</evidence>
<dbReference type="RefSeq" id="WP_126911441.1">
    <property type="nucleotide sequence ID" value="NZ_ML133779.1"/>
</dbReference>
<dbReference type="InterPro" id="IPR036291">
    <property type="entry name" value="NAD(P)-bd_dom_sf"/>
</dbReference>
<dbReference type="PRINTS" id="PR00080">
    <property type="entry name" value="SDRFAMILY"/>
</dbReference>
<keyword evidence="2" id="KW-0560">Oxidoreductase</keyword>
<dbReference type="Gene3D" id="3.40.50.720">
    <property type="entry name" value="NAD(P)-binding Rossmann-like Domain"/>
    <property type="match status" value="1"/>
</dbReference>
<accession>A0A3S0S3R9</accession>